<organism evidence="2 3">
    <name type="scientific">Pontibacillus yanchengensis</name>
    <dbReference type="NCBI Taxonomy" id="462910"/>
    <lineage>
        <taxon>Bacteria</taxon>
        <taxon>Bacillati</taxon>
        <taxon>Bacillota</taxon>
        <taxon>Bacilli</taxon>
        <taxon>Bacillales</taxon>
        <taxon>Bacillaceae</taxon>
        <taxon>Pontibacillus</taxon>
    </lineage>
</organism>
<protein>
    <submittedName>
        <fullName evidence="2">Uncharacterized protein</fullName>
    </submittedName>
</protein>
<gene>
    <name evidence="2" type="ORF">GLW05_13170</name>
</gene>
<feature type="compositionally biased region" description="Acidic residues" evidence="1">
    <location>
        <begin position="183"/>
        <end position="195"/>
    </location>
</feature>
<feature type="region of interest" description="Disordered" evidence="1">
    <location>
        <begin position="125"/>
        <end position="208"/>
    </location>
</feature>
<accession>A0A6I5A207</accession>
<dbReference type="EMBL" id="WMEQ01000009">
    <property type="protein sequence ID" value="MYL34542.1"/>
    <property type="molecule type" value="Genomic_DNA"/>
</dbReference>
<proteinExistence type="predicted"/>
<evidence type="ECO:0000256" key="1">
    <source>
        <dbReference type="SAM" id="MobiDB-lite"/>
    </source>
</evidence>
<dbReference type="AlphaFoldDB" id="A0A6I5A207"/>
<evidence type="ECO:0000313" key="2">
    <source>
        <dbReference type="EMBL" id="MYL34542.1"/>
    </source>
</evidence>
<dbReference type="Proteomes" id="UP000468638">
    <property type="component" value="Unassembled WGS sequence"/>
</dbReference>
<reference evidence="2 3" key="1">
    <citation type="submission" date="2019-11" db="EMBL/GenBank/DDBJ databases">
        <title>Genome sequences of 17 halophilic strains isolated from different environments.</title>
        <authorList>
            <person name="Furrow R.E."/>
        </authorList>
    </citation>
    <scope>NUCLEOTIDE SEQUENCE [LARGE SCALE GENOMIC DNA]</scope>
    <source>
        <strain evidence="2 3">22514_16_FS</strain>
    </source>
</reference>
<name>A0A6I5A207_9BACI</name>
<dbReference type="RefSeq" id="WP_160849157.1">
    <property type="nucleotide sequence ID" value="NZ_WMEQ01000009.1"/>
</dbReference>
<sequence length="208" mass="23477">MTQNGIQRGQAITFRIPSDTPDHILRQLQNLKETERRNFSSTIADYVIKGVSQSMAKERETISIPLPKQLNKAQRDWVKHEYSEALLGSILYQLISDPVRSSALLASFNSNALDINEALYLQEYDEASSNQDSEPEIHEDAYPQQESASASEESYSSEEPDTTSTDEDLDNLDWESLSQDISSESESEEDEEVSYDDVLGGFLDKLNQ</sequence>
<dbReference type="OrthoDB" id="2691481at2"/>
<feature type="compositionally biased region" description="Acidic residues" evidence="1">
    <location>
        <begin position="155"/>
        <end position="173"/>
    </location>
</feature>
<feature type="compositionally biased region" description="Low complexity" evidence="1">
    <location>
        <begin position="142"/>
        <end position="154"/>
    </location>
</feature>
<comment type="caution">
    <text evidence="2">The sequence shown here is derived from an EMBL/GenBank/DDBJ whole genome shotgun (WGS) entry which is preliminary data.</text>
</comment>
<evidence type="ECO:0000313" key="3">
    <source>
        <dbReference type="Proteomes" id="UP000468638"/>
    </source>
</evidence>